<evidence type="ECO:0000313" key="3">
    <source>
        <dbReference type="Proteomes" id="UP000326565"/>
    </source>
</evidence>
<protein>
    <submittedName>
        <fullName evidence="2">Uncharacterized protein</fullName>
    </submittedName>
</protein>
<dbReference type="Proteomes" id="UP000326565">
    <property type="component" value="Unassembled WGS sequence"/>
</dbReference>
<organism evidence="2 3">
    <name type="scientific">Aspergillus leporis</name>
    <dbReference type="NCBI Taxonomy" id="41062"/>
    <lineage>
        <taxon>Eukaryota</taxon>
        <taxon>Fungi</taxon>
        <taxon>Dikarya</taxon>
        <taxon>Ascomycota</taxon>
        <taxon>Pezizomycotina</taxon>
        <taxon>Eurotiomycetes</taxon>
        <taxon>Eurotiomycetidae</taxon>
        <taxon>Eurotiales</taxon>
        <taxon>Aspergillaceae</taxon>
        <taxon>Aspergillus</taxon>
        <taxon>Aspergillus subgen. Circumdati</taxon>
    </lineage>
</organism>
<keyword evidence="1" id="KW-1133">Transmembrane helix</keyword>
<feature type="transmembrane region" description="Helical" evidence="1">
    <location>
        <begin position="32"/>
        <end position="52"/>
    </location>
</feature>
<keyword evidence="1" id="KW-0812">Transmembrane</keyword>
<keyword evidence="1" id="KW-0472">Membrane</keyword>
<dbReference type="EMBL" id="ML732167">
    <property type="protein sequence ID" value="KAB8077517.1"/>
    <property type="molecule type" value="Genomic_DNA"/>
</dbReference>
<dbReference type="AlphaFoldDB" id="A0A5N5XBS7"/>
<reference evidence="2 3" key="1">
    <citation type="submission" date="2019-04" db="EMBL/GenBank/DDBJ databases">
        <title>Friends and foes A comparative genomics study of 23 Aspergillus species from section Flavi.</title>
        <authorList>
            <consortium name="DOE Joint Genome Institute"/>
            <person name="Kjaerbolling I."/>
            <person name="Vesth T."/>
            <person name="Frisvad J.C."/>
            <person name="Nybo J.L."/>
            <person name="Theobald S."/>
            <person name="Kildgaard S."/>
            <person name="Isbrandt T."/>
            <person name="Kuo A."/>
            <person name="Sato A."/>
            <person name="Lyhne E.K."/>
            <person name="Kogle M.E."/>
            <person name="Wiebenga A."/>
            <person name="Kun R.S."/>
            <person name="Lubbers R.J."/>
            <person name="Makela M.R."/>
            <person name="Barry K."/>
            <person name="Chovatia M."/>
            <person name="Clum A."/>
            <person name="Daum C."/>
            <person name="Haridas S."/>
            <person name="He G."/>
            <person name="LaButti K."/>
            <person name="Lipzen A."/>
            <person name="Mondo S."/>
            <person name="Riley R."/>
            <person name="Salamov A."/>
            <person name="Simmons B.A."/>
            <person name="Magnuson J.K."/>
            <person name="Henrissat B."/>
            <person name="Mortensen U.H."/>
            <person name="Larsen T.O."/>
            <person name="Devries R.P."/>
            <person name="Grigoriev I.V."/>
            <person name="Machida M."/>
            <person name="Baker S.E."/>
            <person name="Andersen M.R."/>
        </authorList>
    </citation>
    <scope>NUCLEOTIDE SEQUENCE [LARGE SCALE GENOMIC DNA]</scope>
    <source>
        <strain evidence="2 3">CBS 151.66</strain>
    </source>
</reference>
<gene>
    <name evidence="2" type="ORF">BDV29DRAFT_49024</name>
</gene>
<accession>A0A5N5XBS7</accession>
<sequence>MGYTLSILCAIRFVFASIPCLHLIIFGRIHRVTIELATFGGFVVFTMLFVFIETTE</sequence>
<evidence type="ECO:0000256" key="1">
    <source>
        <dbReference type="SAM" id="Phobius"/>
    </source>
</evidence>
<name>A0A5N5XBS7_9EURO</name>
<keyword evidence="3" id="KW-1185">Reference proteome</keyword>
<evidence type="ECO:0000313" key="2">
    <source>
        <dbReference type="EMBL" id="KAB8077517.1"/>
    </source>
</evidence>
<proteinExistence type="predicted"/>